<keyword evidence="2" id="KW-1185">Reference proteome</keyword>
<gene>
    <name evidence="1" type="ORF">BLA29_014903</name>
</gene>
<comment type="caution">
    <text evidence="1">The sequence shown here is derived from an EMBL/GenBank/DDBJ whole genome shotgun (WGS) entry which is preliminary data.</text>
</comment>
<accession>A0A1Y3BUT5</accession>
<protein>
    <submittedName>
        <fullName evidence="1">Uncharacterized protein</fullName>
    </submittedName>
</protein>
<feature type="non-terminal residue" evidence="1">
    <location>
        <position position="1"/>
    </location>
</feature>
<organism evidence="1 2">
    <name type="scientific">Euroglyphus maynei</name>
    <name type="common">Mayne's house dust mite</name>
    <dbReference type="NCBI Taxonomy" id="6958"/>
    <lineage>
        <taxon>Eukaryota</taxon>
        <taxon>Metazoa</taxon>
        <taxon>Ecdysozoa</taxon>
        <taxon>Arthropoda</taxon>
        <taxon>Chelicerata</taxon>
        <taxon>Arachnida</taxon>
        <taxon>Acari</taxon>
        <taxon>Acariformes</taxon>
        <taxon>Sarcoptiformes</taxon>
        <taxon>Astigmata</taxon>
        <taxon>Psoroptidia</taxon>
        <taxon>Analgoidea</taxon>
        <taxon>Pyroglyphidae</taxon>
        <taxon>Pyroglyphinae</taxon>
        <taxon>Euroglyphus</taxon>
    </lineage>
</organism>
<dbReference type="Proteomes" id="UP000194236">
    <property type="component" value="Unassembled WGS sequence"/>
</dbReference>
<dbReference type="EMBL" id="MUJZ01002334">
    <property type="protein sequence ID" value="OTF83748.1"/>
    <property type="molecule type" value="Genomic_DNA"/>
</dbReference>
<evidence type="ECO:0000313" key="1">
    <source>
        <dbReference type="EMBL" id="OTF83748.1"/>
    </source>
</evidence>
<reference evidence="1 2" key="1">
    <citation type="submission" date="2017-03" db="EMBL/GenBank/DDBJ databases">
        <title>Genome Survey of Euroglyphus maynei.</title>
        <authorList>
            <person name="Arlian L.G."/>
            <person name="Morgan M.S."/>
            <person name="Rider S.D."/>
        </authorList>
    </citation>
    <scope>NUCLEOTIDE SEQUENCE [LARGE SCALE GENOMIC DNA]</scope>
    <source>
        <strain evidence="1">Arlian Lab</strain>
        <tissue evidence="1">Whole body</tissue>
    </source>
</reference>
<name>A0A1Y3BUT5_EURMA</name>
<dbReference type="AlphaFoldDB" id="A0A1Y3BUT5"/>
<sequence length="70" mass="8275">GDKVVQLPIPTWNGKDEHLKFRINDKINKLRFDCIQHQQDSVGGRKTVVGRRSRETYYIRMGCLRFVKID</sequence>
<evidence type="ECO:0000313" key="2">
    <source>
        <dbReference type="Proteomes" id="UP000194236"/>
    </source>
</evidence>
<proteinExistence type="predicted"/>